<dbReference type="RefSeq" id="WP_086638863.1">
    <property type="nucleotide sequence ID" value="NZ_JOPJ01000008.1"/>
</dbReference>
<dbReference type="Gene3D" id="3.40.50.720">
    <property type="entry name" value="NAD(P)-binding Rossmann-like Domain"/>
    <property type="match status" value="1"/>
</dbReference>
<name>A0A252BVH4_9PROT</name>
<dbReference type="GO" id="GO:0004029">
    <property type="term" value="F:aldehyde dehydrogenase (NAD+) activity"/>
    <property type="evidence" value="ECO:0007669"/>
    <property type="project" value="TreeGrafter"/>
</dbReference>
<gene>
    <name evidence="2" type="ORF">HK26_12425</name>
</gene>
<dbReference type="Pfam" id="PF01370">
    <property type="entry name" value="Epimerase"/>
    <property type="match status" value="1"/>
</dbReference>
<dbReference type="STRING" id="1236501.GCA_000613865_00292"/>
<comment type="caution">
    <text evidence="2">The sequence shown here is derived from an EMBL/GenBank/DDBJ whole genome shotgun (WGS) entry which is preliminary data.</text>
</comment>
<dbReference type="GO" id="GO:0005737">
    <property type="term" value="C:cytoplasm"/>
    <property type="evidence" value="ECO:0007669"/>
    <property type="project" value="TreeGrafter"/>
</dbReference>
<evidence type="ECO:0000313" key="3">
    <source>
        <dbReference type="Proteomes" id="UP000194931"/>
    </source>
</evidence>
<organism evidence="2 3">
    <name type="scientific">Acetobacter okinawensis</name>
    <dbReference type="NCBI Taxonomy" id="1076594"/>
    <lineage>
        <taxon>Bacteria</taxon>
        <taxon>Pseudomonadati</taxon>
        <taxon>Pseudomonadota</taxon>
        <taxon>Alphaproteobacteria</taxon>
        <taxon>Acetobacterales</taxon>
        <taxon>Acetobacteraceae</taxon>
        <taxon>Acetobacter</taxon>
    </lineage>
</organism>
<dbReference type="EMBL" id="JOPJ01000008">
    <property type="protein sequence ID" value="OUJ12945.1"/>
    <property type="molecule type" value="Genomic_DNA"/>
</dbReference>
<dbReference type="InterPro" id="IPR001509">
    <property type="entry name" value="Epimerase_deHydtase"/>
</dbReference>
<dbReference type="OrthoDB" id="9787292at2"/>
<protein>
    <recommendedName>
        <fullName evidence="1">NAD-dependent epimerase/dehydratase domain-containing protein</fullName>
    </recommendedName>
</protein>
<evidence type="ECO:0000259" key="1">
    <source>
        <dbReference type="Pfam" id="PF01370"/>
    </source>
</evidence>
<sequence>MKILVAGGSGALGLPLIGLLRQAGYDVWGMAHSVRGQAALSALGAGVVQGNALERSAVFAMMERLRPDCVVDQLTSLPTSPFDLPHRLPADRVLRLQGGGNLFDAARACCVARYIQQSCGFYLNGAGGLAEDTAALKTTAPGHMGESARMYTALEKRVMSAPDIQGTALRYGFFYGPRTWYWPDGAFTTHMRQAEVPLIGAGASVFSFIHVEDAARATLSALSAPQGVYNVVDDQPVPVHAWLPAYARWVGAPAPRQMTAQDARASLGEESVYYQNALDGACNHKARVVLGFAPRRQPWGAA</sequence>
<accession>A0A252BVH4</accession>
<dbReference type="Proteomes" id="UP000194931">
    <property type="component" value="Unassembled WGS sequence"/>
</dbReference>
<dbReference type="PANTHER" id="PTHR48079">
    <property type="entry name" value="PROTEIN YEEZ"/>
    <property type="match status" value="1"/>
</dbReference>
<dbReference type="AlphaFoldDB" id="A0A252BVH4"/>
<dbReference type="eggNOG" id="COG0451">
    <property type="taxonomic scope" value="Bacteria"/>
</dbReference>
<dbReference type="SUPFAM" id="SSF51735">
    <property type="entry name" value="NAD(P)-binding Rossmann-fold domains"/>
    <property type="match status" value="1"/>
</dbReference>
<reference evidence="3" key="1">
    <citation type="submission" date="2014-06" db="EMBL/GenBank/DDBJ databases">
        <authorList>
            <person name="Winans N.J."/>
            <person name="Newell P.D."/>
            <person name="Douglas A.E."/>
        </authorList>
    </citation>
    <scope>NUCLEOTIDE SEQUENCE [LARGE SCALE GENOMIC DNA]</scope>
</reference>
<dbReference type="PANTHER" id="PTHR48079:SF6">
    <property type="entry name" value="NAD(P)-BINDING DOMAIN-CONTAINING PROTEIN-RELATED"/>
    <property type="match status" value="1"/>
</dbReference>
<feature type="domain" description="NAD-dependent epimerase/dehydratase" evidence="1">
    <location>
        <begin position="3"/>
        <end position="231"/>
    </location>
</feature>
<dbReference type="InterPro" id="IPR036291">
    <property type="entry name" value="NAD(P)-bd_dom_sf"/>
</dbReference>
<keyword evidence="3" id="KW-1185">Reference proteome</keyword>
<proteinExistence type="predicted"/>
<evidence type="ECO:0000313" key="2">
    <source>
        <dbReference type="EMBL" id="OUJ12945.1"/>
    </source>
</evidence>
<dbReference type="InterPro" id="IPR051783">
    <property type="entry name" value="NAD(P)-dependent_oxidoreduct"/>
</dbReference>